<dbReference type="EMBL" id="CP003065">
    <property type="protein sequence ID" value="AEV67831.1"/>
    <property type="molecule type" value="Genomic_DNA"/>
</dbReference>
<reference evidence="2" key="1">
    <citation type="submission" date="2011-12" db="EMBL/GenBank/DDBJ databases">
        <title>Complete sequence of Clostridium clariflavum DSM 19732.</title>
        <authorList>
            <consortium name="US DOE Joint Genome Institute"/>
            <person name="Lucas S."/>
            <person name="Han J."/>
            <person name="Lapidus A."/>
            <person name="Cheng J.-F."/>
            <person name="Goodwin L."/>
            <person name="Pitluck S."/>
            <person name="Peters L."/>
            <person name="Teshima H."/>
            <person name="Detter J.C."/>
            <person name="Han C."/>
            <person name="Tapia R."/>
            <person name="Land M."/>
            <person name="Hauser L."/>
            <person name="Kyrpides N."/>
            <person name="Ivanova N."/>
            <person name="Pagani I."/>
            <person name="Kitzmiller T."/>
            <person name="Lynd L."/>
            <person name="Izquierdo J."/>
            <person name="Woyke T."/>
        </authorList>
    </citation>
    <scope>NUCLEOTIDE SEQUENCE [LARGE SCALE GENOMIC DNA]</scope>
    <source>
        <strain evidence="2">DSM 19732 / NBRC 101661 / EBR45</strain>
    </source>
</reference>
<organism evidence="1 2">
    <name type="scientific">Acetivibrio clariflavus (strain DSM 19732 / NBRC 101661 / EBR45)</name>
    <name type="common">Clostridium clariflavum</name>
    <dbReference type="NCBI Taxonomy" id="720554"/>
    <lineage>
        <taxon>Bacteria</taxon>
        <taxon>Bacillati</taxon>
        <taxon>Bacillota</taxon>
        <taxon>Clostridia</taxon>
        <taxon>Eubacteriales</taxon>
        <taxon>Oscillospiraceae</taxon>
        <taxon>Acetivibrio</taxon>
    </lineage>
</organism>
<dbReference type="eggNOG" id="ENOG50349JV">
    <property type="taxonomic scope" value="Bacteria"/>
</dbReference>
<protein>
    <submittedName>
        <fullName evidence="1">Uncharacterized protein</fullName>
    </submittedName>
</protein>
<name>G8LYA0_ACECE</name>
<dbReference type="RefSeq" id="WP_014254449.1">
    <property type="nucleotide sequence ID" value="NC_016627.1"/>
</dbReference>
<dbReference type="KEGG" id="ccl:Clocl_1159"/>
<gene>
    <name evidence="1" type="ordered locus">Clocl_1159</name>
</gene>
<dbReference type="Proteomes" id="UP000005435">
    <property type="component" value="Chromosome"/>
</dbReference>
<evidence type="ECO:0000313" key="2">
    <source>
        <dbReference type="Proteomes" id="UP000005435"/>
    </source>
</evidence>
<evidence type="ECO:0000313" key="1">
    <source>
        <dbReference type="EMBL" id="AEV67831.1"/>
    </source>
</evidence>
<keyword evidence="2" id="KW-1185">Reference proteome</keyword>
<dbReference type="HOGENOM" id="CLU_1657768_0_0_9"/>
<sequence length="168" mass="20620">MGRQINYYMSEEVDNKFIEFIKEQNYEFLFYDFKNNALIRLNKEKYNEFNEKYAYLYKPEYEELFMKDEPLVRIDQIASPVIDFTRTNIDHDEKIVIRGRIWIETKYYNSSGELVEKNAELVKDYNRLVRWIKKNVPFREIIQEDYVEKEYANDEIVELVKQGYKLTI</sequence>
<reference evidence="1 2" key="2">
    <citation type="journal article" date="2012" name="Stand. Genomic Sci.">
        <title>Complete Genome Sequence of Clostridium clariflavum DSM 19732.</title>
        <authorList>
            <person name="Izquierdo J.A."/>
            <person name="Goodwin L."/>
            <person name="Davenport K.W."/>
            <person name="Teshima H."/>
            <person name="Bruce D."/>
            <person name="Detter C."/>
            <person name="Tapia R."/>
            <person name="Han S."/>
            <person name="Land M."/>
            <person name="Hauser L."/>
            <person name="Jeffries C.D."/>
            <person name="Han J."/>
            <person name="Pitluck S."/>
            <person name="Nolan M."/>
            <person name="Chen A."/>
            <person name="Huntemann M."/>
            <person name="Mavromatis K."/>
            <person name="Mikhailova N."/>
            <person name="Liolios K."/>
            <person name="Woyke T."/>
            <person name="Lynd L.R."/>
        </authorList>
    </citation>
    <scope>NUCLEOTIDE SEQUENCE [LARGE SCALE GENOMIC DNA]</scope>
    <source>
        <strain evidence="2">DSM 19732 / NBRC 101661 / EBR45</strain>
    </source>
</reference>
<dbReference type="AlphaFoldDB" id="G8LYA0"/>
<proteinExistence type="predicted"/>
<accession>G8LYA0</accession>